<dbReference type="InterPro" id="IPR013780">
    <property type="entry name" value="Glyco_hydro_b"/>
</dbReference>
<feature type="region of interest" description="Disordered" evidence="7">
    <location>
        <begin position="16"/>
        <end position="41"/>
    </location>
</feature>
<dbReference type="Pfam" id="PF09154">
    <property type="entry name" value="Alpha-amy_C_pro"/>
    <property type="match status" value="1"/>
</dbReference>
<name>U1HJ12_ENDPU</name>
<proteinExistence type="inferred from homology"/>
<dbReference type="PANTHER" id="PTHR43447">
    <property type="entry name" value="ALPHA-AMYLASE"/>
    <property type="match status" value="1"/>
</dbReference>
<protein>
    <recommendedName>
        <fullName evidence="8">Glycosyl hydrolase family 13 catalytic domain-containing protein</fullName>
    </recommendedName>
</protein>
<comment type="similarity">
    <text evidence="2">Belongs to the glycosyl hydrolase 13 family.</text>
</comment>
<dbReference type="EMBL" id="KE721491">
    <property type="protein sequence ID" value="ERF68904.1"/>
    <property type="molecule type" value="Genomic_DNA"/>
</dbReference>
<dbReference type="HOGENOM" id="CLU_024572_2_0_1"/>
<dbReference type="AlphaFoldDB" id="U1HJ12"/>
<dbReference type="InterPro" id="IPR006047">
    <property type="entry name" value="GH13_cat_dom"/>
</dbReference>
<dbReference type="eggNOG" id="KOG0471">
    <property type="taxonomic scope" value="Eukaryota"/>
</dbReference>
<dbReference type="SMART" id="SM00642">
    <property type="entry name" value="Aamy"/>
    <property type="match status" value="1"/>
</dbReference>
<dbReference type="RefSeq" id="XP_007805430.1">
    <property type="nucleotide sequence ID" value="XM_007807239.1"/>
</dbReference>
<evidence type="ECO:0000256" key="1">
    <source>
        <dbReference type="ARBA" id="ARBA00001913"/>
    </source>
</evidence>
<gene>
    <name evidence="9" type="ORF">EPUS_08064</name>
</gene>
<evidence type="ECO:0000256" key="2">
    <source>
        <dbReference type="ARBA" id="ARBA00008061"/>
    </source>
</evidence>
<evidence type="ECO:0000256" key="6">
    <source>
        <dbReference type="ARBA" id="ARBA00023295"/>
    </source>
</evidence>
<dbReference type="InterPro" id="IPR017853">
    <property type="entry name" value="GH"/>
</dbReference>
<keyword evidence="5" id="KW-0119">Carbohydrate metabolism</keyword>
<evidence type="ECO:0000259" key="8">
    <source>
        <dbReference type="SMART" id="SM00642"/>
    </source>
</evidence>
<keyword evidence="4" id="KW-0378">Hydrolase</keyword>
<keyword evidence="3" id="KW-0479">Metal-binding</keyword>
<dbReference type="Gene3D" id="2.60.40.1180">
    <property type="entry name" value="Golgi alpha-mannosidase II"/>
    <property type="match status" value="1"/>
</dbReference>
<evidence type="ECO:0000313" key="9">
    <source>
        <dbReference type="EMBL" id="ERF68904.1"/>
    </source>
</evidence>
<dbReference type="InterPro" id="IPR013776">
    <property type="entry name" value="A-amylase_thermo"/>
</dbReference>
<keyword evidence="10" id="KW-1185">Reference proteome</keyword>
<dbReference type="OrthoDB" id="550577at2759"/>
<dbReference type="OMA" id="WVNARSE"/>
<dbReference type="SUPFAM" id="SSF51445">
    <property type="entry name" value="(Trans)glycosidases"/>
    <property type="match status" value="1"/>
</dbReference>
<evidence type="ECO:0000256" key="3">
    <source>
        <dbReference type="ARBA" id="ARBA00022723"/>
    </source>
</evidence>
<dbReference type="PIRSF" id="PIRSF001021">
    <property type="entry name" value="Alph-amls_thrmst"/>
    <property type="match status" value="1"/>
</dbReference>
<evidence type="ECO:0000256" key="5">
    <source>
        <dbReference type="ARBA" id="ARBA00023277"/>
    </source>
</evidence>
<dbReference type="GO" id="GO:0004553">
    <property type="term" value="F:hydrolase activity, hydrolyzing O-glycosyl compounds"/>
    <property type="evidence" value="ECO:0007669"/>
    <property type="project" value="InterPro"/>
</dbReference>
<dbReference type="NCBIfam" id="NF006969">
    <property type="entry name" value="PRK09441.1-2"/>
    <property type="match status" value="1"/>
</dbReference>
<dbReference type="Gene3D" id="2.40.30.140">
    <property type="match status" value="1"/>
</dbReference>
<dbReference type="GO" id="GO:0005975">
    <property type="term" value="P:carbohydrate metabolic process"/>
    <property type="evidence" value="ECO:0007669"/>
    <property type="project" value="InterPro"/>
</dbReference>
<dbReference type="InterPro" id="IPR015237">
    <property type="entry name" value="Alpha-amylase_C_pro"/>
</dbReference>
<feature type="domain" description="Glycosyl hydrolase family 13 catalytic" evidence="8">
    <location>
        <begin position="49"/>
        <end position="454"/>
    </location>
</feature>
<evidence type="ECO:0000256" key="7">
    <source>
        <dbReference type="SAM" id="MobiDB-lite"/>
    </source>
</evidence>
<organism evidence="9 10">
    <name type="scientific">Endocarpon pusillum (strain Z07020 / HMAS-L-300199)</name>
    <name type="common">Lichen-forming fungus</name>
    <dbReference type="NCBI Taxonomy" id="1263415"/>
    <lineage>
        <taxon>Eukaryota</taxon>
        <taxon>Fungi</taxon>
        <taxon>Dikarya</taxon>
        <taxon>Ascomycota</taxon>
        <taxon>Pezizomycotina</taxon>
        <taxon>Eurotiomycetes</taxon>
        <taxon>Chaetothyriomycetidae</taxon>
        <taxon>Verrucariales</taxon>
        <taxon>Verrucariaceae</taxon>
        <taxon>Endocarpon</taxon>
    </lineage>
</organism>
<dbReference type="GeneID" id="19242942"/>
<dbReference type="Gene3D" id="3.20.20.80">
    <property type="entry name" value="Glycosidases"/>
    <property type="match status" value="1"/>
</dbReference>
<dbReference type="CDD" id="cd11318">
    <property type="entry name" value="AmyAc_bac_fung_AmyA"/>
    <property type="match status" value="1"/>
</dbReference>
<feature type="compositionally biased region" description="Low complexity" evidence="7">
    <location>
        <begin position="16"/>
        <end position="27"/>
    </location>
</feature>
<dbReference type="SUPFAM" id="SSF51011">
    <property type="entry name" value="Glycosyl hydrolase domain"/>
    <property type="match status" value="1"/>
</dbReference>
<keyword evidence="6" id="KW-0326">Glycosidase</keyword>
<reference evidence="10" key="1">
    <citation type="journal article" date="2014" name="BMC Genomics">
        <title>Genome characteristics reveal the impact of lichenization on lichen-forming fungus Endocarpon pusillum Hedwig (Verrucariales, Ascomycota).</title>
        <authorList>
            <person name="Wang Y.-Y."/>
            <person name="Liu B."/>
            <person name="Zhang X.-Y."/>
            <person name="Zhou Q.-M."/>
            <person name="Zhang T."/>
            <person name="Li H."/>
            <person name="Yu Y.-F."/>
            <person name="Zhang X.-L."/>
            <person name="Hao X.-Y."/>
            <person name="Wang M."/>
            <person name="Wang L."/>
            <person name="Wei J.-C."/>
        </authorList>
    </citation>
    <scope>NUCLEOTIDE SEQUENCE [LARGE SCALE GENOMIC DNA]</scope>
    <source>
        <strain evidence="10">Z07020 / HMAS-L-300199</strain>
    </source>
</reference>
<accession>U1HJ12</accession>
<dbReference type="Pfam" id="PF00128">
    <property type="entry name" value="Alpha-amylase"/>
    <property type="match status" value="1"/>
</dbReference>
<evidence type="ECO:0000313" key="10">
    <source>
        <dbReference type="Proteomes" id="UP000019373"/>
    </source>
</evidence>
<comment type="cofactor">
    <cofactor evidence="1">
        <name>Ca(2+)</name>
        <dbReference type="ChEBI" id="CHEBI:29108"/>
    </cofactor>
</comment>
<evidence type="ECO:0000256" key="4">
    <source>
        <dbReference type="ARBA" id="ARBA00022801"/>
    </source>
</evidence>
<dbReference type="GO" id="GO:0005509">
    <property type="term" value="F:calcium ion binding"/>
    <property type="evidence" value="ECO:0007669"/>
    <property type="project" value="InterPro"/>
</dbReference>
<sequence>MNVPFRHLQTASKSLSQAAQEALSSHSDIPPKVSYTPGPGPNEPCAENVTMFQAFEWNCPKDQKHWTRLATAMPSLKAIGIDNMWIPPGCKGGWHGSNGYDIYDLYDLGEFEQKDSRGTKWGTKDELDDMMAVARKLGVGIYWDAVLNHKAAADFSEPCYAVKVDPKDRTKELGKPTEIEAWTGFDFAGRKGRYSPMKYRWHHFTGTDYDHRTQTNGVFKFLGRGKKDWAKDVDDELGNYDYLMFADIDHSNPEVREDVFRWGEWIGQEVGISGIRFDAVKHYSEDFLRDFVRHLDRTVGNKWFLVGEYWRDDLEVLAGYIKRMGYRLSLFDVPLVSNLARISMARKPDLRLVFKDTLALHHPLNAVTFVQNHDTVSVLPYKPRFSSTNKPQQERGSLETIVTPDFMAHAHALILLRLSPAYPCIFYGDLYGILGSRSRPPACGGQLPKMILARKLYAYGGMNEYLDEKECIGWTRLGHPSKSNGAGLAVLLNSSRASYGHKRMNVGKHHAGETWTDIMSWAWGEVCIDQEGWGTFPVGPRSVGVWVNARSEGRRGLDHLVFDDDIYKQAACVTS</sequence>
<dbReference type="Proteomes" id="UP000019373">
    <property type="component" value="Unassembled WGS sequence"/>
</dbReference>